<proteinExistence type="predicted"/>
<dbReference type="Proteomes" id="UP000574390">
    <property type="component" value="Unassembled WGS sequence"/>
</dbReference>
<evidence type="ECO:0000313" key="2">
    <source>
        <dbReference type="Proteomes" id="UP000574390"/>
    </source>
</evidence>
<accession>A0A7J6SSM7</accession>
<sequence length="86" mass="9566">MVDYGRPVQLQQRQNVDLKRPFSRRLRKAARTKLYIAHKVKMIVQTNITGRKRAGSLSGTVAGAEGKLGGLTGIAPLRELELIPDR</sequence>
<name>A0A7J6SSM7_PEROL</name>
<protein>
    <submittedName>
        <fullName evidence="1">Uncharacterized protein</fullName>
    </submittedName>
</protein>
<evidence type="ECO:0000313" key="1">
    <source>
        <dbReference type="EMBL" id="KAF4735964.1"/>
    </source>
</evidence>
<organism evidence="1 2">
    <name type="scientific">Perkinsus olseni</name>
    <name type="common">Perkinsus atlanticus</name>
    <dbReference type="NCBI Taxonomy" id="32597"/>
    <lineage>
        <taxon>Eukaryota</taxon>
        <taxon>Sar</taxon>
        <taxon>Alveolata</taxon>
        <taxon>Perkinsozoa</taxon>
        <taxon>Perkinsea</taxon>
        <taxon>Perkinsida</taxon>
        <taxon>Perkinsidae</taxon>
        <taxon>Perkinsus</taxon>
    </lineage>
</organism>
<dbReference type="EMBL" id="JABANM010012460">
    <property type="protein sequence ID" value="KAF4735964.1"/>
    <property type="molecule type" value="Genomic_DNA"/>
</dbReference>
<comment type="caution">
    <text evidence="1">The sequence shown here is derived from an EMBL/GenBank/DDBJ whole genome shotgun (WGS) entry which is preliminary data.</text>
</comment>
<gene>
    <name evidence="1" type="ORF">FOZ62_026094</name>
</gene>
<reference evidence="1 2" key="1">
    <citation type="submission" date="2020-04" db="EMBL/GenBank/DDBJ databases">
        <title>Perkinsus olseni comparative genomics.</title>
        <authorList>
            <person name="Bogema D.R."/>
        </authorList>
    </citation>
    <scope>NUCLEOTIDE SEQUENCE [LARGE SCALE GENOMIC DNA]</scope>
    <source>
        <strain evidence="1">ATCC PRA-205</strain>
    </source>
</reference>
<dbReference type="AlphaFoldDB" id="A0A7J6SSM7"/>